<proteinExistence type="predicted"/>
<protein>
    <submittedName>
        <fullName evidence="1">Uncharacterized protein</fullName>
    </submittedName>
</protein>
<sequence>MFILTFPATSFLSYANAVPRLHPATLSDSHDAERGQKRNNISTARKVLSPLRYPHKIITSLELPRLDHGIHTLLY</sequence>
<evidence type="ECO:0000313" key="1">
    <source>
        <dbReference type="EMBL" id="CEG58575.1"/>
    </source>
</evidence>
<reference evidence="2" key="1">
    <citation type="submission" date="2014-09" db="EMBL/GenBank/DDBJ databases">
        <authorList>
            <person name="Gomez-Valero L."/>
        </authorList>
    </citation>
    <scope>NUCLEOTIDE SEQUENCE [LARGE SCALE GENOMIC DNA]</scope>
    <source>
        <strain evidence="2">ATCC700992</strain>
    </source>
</reference>
<dbReference type="EMBL" id="LN614827">
    <property type="protein sequence ID" value="CEG58575.1"/>
    <property type="molecule type" value="Genomic_DNA"/>
</dbReference>
<dbReference type="AlphaFoldDB" id="A0A098GAR4"/>
<dbReference type="HOGENOM" id="CLU_2666598_0_0_6"/>
<name>A0A098GAR4_9GAMM</name>
<organism evidence="1 2">
    <name type="scientific">Legionella fallonii LLAP-10</name>
    <dbReference type="NCBI Taxonomy" id="1212491"/>
    <lineage>
        <taxon>Bacteria</taxon>
        <taxon>Pseudomonadati</taxon>
        <taxon>Pseudomonadota</taxon>
        <taxon>Gammaproteobacteria</taxon>
        <taxon>Legionellales</taxon>
        <taxon>Legionellaceae</taxon>
        <taxon>Legionella</taxon>
    </lineage>
</organism>
<accession>A0A098GAR4</accession>
<keyword evidence="2" id="KW-1185">Reference proteome</keyword>
<dbReference type="Proteomes" id="UP000032430">
    <property type="component" value="Chromosome I"/>
</dbReference>
<dbReference type="KEGG" id="lfa:LFA_3239"/>
<evidence type="ECO:0000313" key="2">
    <source>
        <dbReference type="Proteomes" id="UP000032430"/>
    </source>
</evidence>
<gene>
    <name evidence="1" type="ORF">LFA_3239</name>
</gene>